<evidence type="ECO:0000256" key="7">
    <source>
        <dbReference type="ARBA" id="ARBA00023204"/>
    </source>
</evidence>
<dbReference type="AlphaFoldDB" id="A8MCZ3"/>
<dbReference type="SUPFAM" id="SSF52141">
    <property type="entry name" value="Uracil-DNA glycosylase-like"/>
    <property type="match status" value="1"/>
</dbReference>
<dbReference type="InterPro" id="IPR044147">
    <property type="entry name" value="UdgB-like"/>
</dbReference>
<keyword evidence="1" id="KW-0004">4Fe-4S</keyword>
<dbReference type="KEGG" id="cma:Cmaq_0814"/>
<dbReference type="HOGENOM" id="CLU_083279_0_0_2"/>
<dbReference type="InterPro" id="IPR005122">
    <property type="entry name" value="Uracil-DNA_glycosylase-like"/>
</dbReference>
<keyword evidence="4" id="KW-0378">Hydrolase</keyword>
<accession>A8MCZ3</accession>
<evidence type="ECO:0000256" key="9">
    <source>
        <dbReference type="ARBA" id="ARBA00023887"/>
    </source>
</evidence>
<keyword evidence="12" id="KW-1185">Reference proteome</keyword>
<evidence type="ECO:0000313" key="11">
    <source>
        <dbReference type="EMBL" id="ABW01649.1"/>
    </source>
</evidence>
<evidence type="ECO:0000259" key="10">
    <source>
        <dbReference type="SMART" id="SM00986"/>
    </source>
</evidence>
<dbReference type="PANTHER" id="PTHR33693">
    <property type="entry name" value="TYPE-5 URACIL-DNA GLYCOSYLASE"/>
    <property type="match status" value="1"/>
</dbReference>
<dbReference type="InterPro" id="IPR051536">
    <property type="entry name" value="UDG_Type-4/5"/>
</dbReference>
<dbReference type="EMBL" id="CP000852">
    <property type="protein sequence ID" value="ABW01649.1"/>
    <property type="molecule type" value="Genomic_DNA"/>
</dbReference>
<evidence type="ECO:0000256" key="4">
    <source>
        <dbReference type="ARBA" id="ARBA00022801"/>
    </source>
</evidence>
<keyword evidence="6" id="KW-0411">Iron-sulfur</keyword>
<dbReference type="GO" id="GO:0046872">
    <property type="term" value="F:metal ion binding"/>
    <property type="evidence" value="ECO:0007669"/>
    <property type="project" value="UniProtKB-KW"/>
</dbReference>
<feature type="domain" description="Uracil-DNA glycosylase-like" evidence="10">
    <location>
        <begin position="47"/>
        <end position="211"/>
    </location>
</feature>
<keyword evidence="5" id="KW-0408">Iron</keyword>
<dbReference type="CDD" id="cd10031">
    <property type="entry name" value="UDG-F5_TTUDGB_like"/>
    <property type="match status" value="1"/>
</dbReference>
<dbReference type="PANTHER" id="PTHR33693:SF3">
    <property type="entry name" value="TYPE-5 URACIL-DNA GLYCOSYLASE"/>
    <property type="match status" value="1"/>
</dbReference>
<dbReference type="GO" id="GO:0006284">
    <property type="term" value="P:base-excision repair"/>
    <property type="evidence" value="ECO:0007669"/>
    <property type="project" value="InterPro"/>
</dbReference>
<dbReference type="Gene3D" id="3.40.470.10">
    <property type="entry name" value="Uracil-DNA glycosylase-like domain"/>
    <property type="match status" value="1"/>
</dbReference>
<dbReference type="RefSeq" id="WP_012185868.1">
    <property type="nucleotide sequence ID" value="NC_009954.1"/>
</dbReference>
<dbReference type="Pfam" id="PF03167">
    <property type="entry name" value="UDG"/>
    <property type="match status" value="1"/>
</dbReference>
<evidence type="ECO:0000256" key="5">
    <source>
        <dbReference type="ARBA" id="ARBA00023004"/>
    </source>
</evidence>
<evidence type="ECO:0000313" key="12">
    <source>
        <dbReference type="Proteomes" id="UP000001137"/>
    </source>
</evidence>
<evidence type="ECO:0000256" key="3">
    <source>
        <dbReference type="ARBA" id="ARBA00022763"/>
    </source>
</evidence>
<dbReference type="eggNOG" id="arCOG00905">
    <property type="taxonomic scope" value="Archaea"/>
</dbReference>
<evidence type="ECO:0000256" key="2">
    <source>
        <dbReference type="ARBA" id="ARBA00022723"/>
    </source>
</evidence>
<dbReference type="GO" id="GO:0051539">
    <property type="term" value="F:4 iron, 4 sulfur cluster binding"/>
    <property type="evidence" value="ECO:0007669"/>
    <property type="project" value="UniProtKB-KW"/>
</dbReference>
<dbReference type="Proteomes" id="UP000001137">
    <property type="component" value="Chromosome"/>
</dbReference>
<gene>
    <name evidence="11" type="ordered locus">Cmaq_0814</name>
</gene>
<keyword evidence="7" id="KW-0234">DNA repair</keyword>
<keyword evidence="2" id="KW-0479">Metal-binding</keyword>
<protein>
    <recommendedName>
        <fullName evidence="9">Type-5 uracil-DNA glycosylase</fullName>
    </recommendedName>
</protein>
<evidence type="ECO:0000256" key="8">
    <source>
        <dbReference type="ARBA" id="ARBA00023779"/>
    </source>
</evidence>
<dbReference type="SMART" id="SM00987">
    <property type="entry name" value="UreE_C"/>
    <property type="match status" value="1"/>
</dbReference>
<dbReference type="GO" id="GO:0033958">
    <property type="term" value="F:DNA-deoxyinosine glycosylase activity"/>
    <property type="evidence" value="ECO:0007669"/>
    <property type="project" value="InterPro"/>
</dbReference>
<dbReference type="InterPro" id="IPR036895">
    <property type="entry name" value="Uracil-DNA_glycosylase-like_sf"/>
</dbReference>
<reference evidence="11 12" key="1">
    <citation type="submission" date="2007-10" db="EMBL/GenBank/DDBJ databases">
        <title>Complete sequence of Caldivirga maquilingensis IC-167.</title>
        <authorList>
            <consortium name="US DOE Joint Genome Institute"/>
            <person name="Copeland A."/>
            <person name="Lucas S."/>
            <person name="Lapidus A."/>
            <person name="Barry K."/>
            <person name="Glavina del Rio T."/>
            <person name="Dalin E."/>
            <person name="Tice H."/>
            <person name="Pitluck S."/>
            <person name="Saunders E."/>
            <person name="Brettin T."/>
            <person name="Bruce D."/>
            <person name="Detter J.C."/>
            <person name="Han C."/>
            <person name="Schmutz J."/>
            <person name="Larimer F."/>
            <person name="Land M."/>
            <person name="Hauser L."/>
            <person name="Kyrpides N."/>
            <person name="Ivanova N."/>
            <person name="Biddle J.F."/>
            <person name="Zhang Z."/>
            <person name="Fitz-Gibbon S.T."/>
            <person name="Lowe T.M."/>
            <person name="Saltikov C."/>
            <person name="House C.H."/>
            <person name="Richardson P."/>
        </authorList>
    </citation>
    <scope>NUCLEOTIDE SEQUENCE [LARGE SCALE GENOMIC DNA]</scope>
    <source>
        <strain evidence="12">ATCC 700844 / DSM 13496 / JCM 10307 / IC-167</strain>
    </source>
</reference>
<organism evidence="11 12">
    <name type="scientific">Caldivirga maquilingensis (strain ATCC 700844 / DSM 13496 / JCM 10307 / IC-167)</name>
    <dbReference type="NCBI Taxonomy" id="397948"/>
    <lineage>
        <taxon>Archaea</taxon>
        <taxon>Thermoproteota</taxon>
        <taxon>Thermoprotei</taxon>
        <taxon>Thermoproteales</taxon>
        <taxon>Thermoproteaceae</taxon>
        <taxon>Caldivirga</taxon>
    </lineage>
</organism>
<proteinExistence type="inferred from homology"/>
<evidence type="ECO:0000256" key="6">
    <source>
        <dbReference type="ARBA" id="ARBA00023014"/>
    </source>
</evidence>
<keyword evidence="3" id="KW-0227">DNA damage</keyword>
<dbReference type="STRING" id="397948.Cmaq_0814"/>
<dbReference type="GeneID" id="5710080"/>
<dbReference type="SMART" id="SM00986">
    <property type="entry name" value="UDG"/>
    <property type="match status" value="1"/>
</dbReference>
<name>A8MCZ3_CALMQ</name>
<sequence length="231" mass="25373">MSINAHYHDLLRNLINCNYCERLVRYRVTVPPLPRFSNDEYWRKPVPPWGDLSNPRIMIVGLAPAAHGGNRTGRMFTGDASAQFLFKALHACGLSNNPYSLSRIDGTKVNCVYITSVVKCAPPDNKPTPGEVKACVGRWFINEINMVKPRAIVVLGEVAWRGVAMALGLRGGFKHGGVVKINDTAVYMSYHPSPRNTNTGRLRLSDLVNILCAAAKYAGCPTPQLQGNPQA</sequence>
<dbReference type="OrthoDB" id="8612at2157"/>
<comment type="similarity">
    <text evidence="8">Belongs to the uracil-DNA glycosylase (UDG) superfamily. Type 5 (UDGb) family.</text>
</comment>
<dbReference type="GO" id="GO:0004844">
    <property type="term" value="F:uracil DNA N-glycosylase activity"/>
    <property type="evidence" value="ECO:0007669"/>
    <property type="project" value="InterPro"/>
</dbReference>
<evidence type="ECO:0000256" key="1">
    <source>
        <dbReference type="ARBA" id="ARBA00022485"/>
    </source>
</evidence>